<accession>A0A090GAF7</accession>
<sequence>MPTFGAFKLERFVIEAIRNRQIGTPANRHPRSIGCPPPSQVTVSSRALAMKGLRQHLQTTFSRSCCMSGTYEFSAKTFVDEVLRLRSETLGITEQRHALHCFHIGLSRSLPLCASGLLQHLPVGFG</sequence>
<proteinExistence type="predicted"/>
<name>A0A090GAF7_MESPL</name>
<protein>
    <submittedName>
        <fullName evidence="1">Uncharacterized protein</fullName>
    </submittedName>
</protein>
<reference evidence="1 2" key="1">
    <citation type="submission" date="2014-08" db="EMBL/GenBank/DDBJ databases">
        <authorList>
            <person name="Moulin Lionel"/>
        </authorList>
    </citation>
    <scope>NUCLEOTIDE SEQUENCE [LARGE SCALE GENOMIC DNA]</scope>
</reference>
<evidence type="ECO:0000313" key="2">
    <source>
        <dbReference type="Proteomes" id="UP000046122"/>
    </source>
</evidence>
<dbReference type="AlphaFoldDB" id="A0A090GAF7"/>
<evidence type="ECO:0000313" key="1">
    <source>
        <dbReference type="EMBL" id="CDX55848.1"/>
    </source>
</evidence>
<dbReference type="EMBL" id="CCNE01000014">
    <property type="protein sequence ID" value="CDX55848.1"/>
    <property type="molecule type" value="Genomic_DNA"/>
</dbReference>
<organism evidence="1 2">
    <name type="scientific">Mesorhizobium plurifarium</name>
    <dbReference type="NCBI Taxonomy" id="69974"/>
    <lineage>
        <taxon>Bacteria</taxon>
        <taxon>Pseudomonadati</taxon>
        <taxon>Pseudomonadota</taxon>
        <taxon>Alphaproteobacteria</taxon>
        <taxon>Hyphomicrobiales</taxon>
        <taxon>Phyllobacteriaceae</taxon>
        <taxon>Mesorhizobium</taxon>
    </lineage>
</organism>
<dbReference type="Proteomes" id="UP000046122">
    <property type="component" value="Unassembled WGS sequence"/>
</dbReference>
<gene>
    <name evidence="1" type="ORF">MPL3365_210087</name>
</gene>